<proteinExistence type="predicted"/>
<sequence length="343" mass="36201">MSGSETGTLGRDALGALPSQLALLDDDGEIVYTNDEWSSFARENGFDGDPGMVGTNYLAVCERSASEDATAAAAGIRDVMSGSRERFAYEYPCHGPDERRWFLMRALTYDSGGETYVLVMHLNITERKLAELEAADRSERLEAVARILSHDLKNPLGIAKGRAELLAAQAGDGAAVTDHVEGIESALDHMDEILTDALLFARDDFDPETEPVSVGDAARGAWAHVDADLDFAVESEATIAANRPLLRHVLENLLRNAADHGGSRVVVGATTDGFYVADDGPGIPTGDREAVFRPDVSTSAGHASGLGLTIVREAAAVHGWSVSATDASSGGARFDVSGVAAGR</sequence>
<dbReference type="GO" id="GO:0000155">
    <property type="term" value="F:phosphorelay sensor kinase activity"/>
    <property type="evidence" value="ECO:0007669"/>
    <property type="project" value="InterPro"/>
</dbReference>
<dbReference type="SUPFAM" id="SSF55785">
    <property type="entry name" value="PYP-like sensor domain (PAS domain)"/>
    <property type="match status" value="1"/>
</dbReference>
<evidence type="ECO:0000256" key="1">
    <source>
        <dbReference type="ARBA" id="ARBA00000085"/>
    </source>
</evidence>
<dbReference type="Gene3D" id="3.30.565.10">
    <property type="entry name" value="Histidine kinase-like ATPase, C-terminal domain"/>
    <property type="match status" value="1"/>
</dbReference>
<dbReference type="EC" id="2.7.13.3" evidence="2"/>
<evidence type="ECO:0000256" key="2">
    <source>
        <dbReference type="ARBA" id="ARBA00012438"/>
    </source>
</evidence>
<dbReference type="SMART" id="SM00387">
    <property type="entry name" value="HATPase_c"/>
    <property type="match status" value="1"/>
</dbReference>
<evidence type="ECO:0000256" key="3">
    <source>
        <dbReference type="ARBA" id="ARBA00022679"/>
    </source>
</evidence>
<reference evidence="8" key="3">
    <citation type="submission" date="2021-03" db="EMBL/GenBank/DDBJ databases">
        <title>Genomic Encyclopedia of Type Strains, Phase IV (KMG-IV): sequencing the most valuable type-strain genomes for metagenomic binning, comparative biology and taxonomic classification.</title>
        <authorList>
            <person name="Goeker M."/>
        </authorList>
    </citation>
    <scope>NUCLEOTIDE SEQUENCE</scope>
    <source>
        <strain evidence="8">DSM 22443</strain>
    </source>
</reference>
<dbReference type="InterPro" id="IPR005467">
    <property type="entry name" value="His_kinase_dom"/>
</dbReference>
<evidence type="ECO:0000313" key="8">
    <source>
        <dbReference type="EMBL" id="MBP1955518.1"/>
    </source>
</evidence>
<dbReference type="InterPro" id="IPR003661">
    <property type="entry name" value="HisK_dim/P_dom"/>
</dbReference>
<evidence type="ECO:0000259" key="6">
    <source>
        <dbReference type="PROSITE" id="PS50109"/>
    </source>
</evidence>
<dbReference type="SUPFAM" id="SSF47384">
    <property type="entry name" value="Homodimeric domain of signal transducing histidine kinase"/>
    <property type="match status" value="1"/>
</dbReference>
<evidence type="ECO:0000256" key="5">
    <source>
        <dbReference type="ARBA" id="ARBA00023012"/>
    </source>
</evidence>
<keyword evidence="3" id="KW-0808">Transferase</keyword>
<dbReference type="SMART" id="SM00388">
    <property type="entry name" value="HisKA"/>
    <property type="match status" value="1"/>
</dbReference>
<dbReference type="EMBL" id="JAGGKO010000004">
    <property type="protein sequence ID" value="MBP1955518.1"/>
    <property type="molecule type" value="Genomic_DNA"/>
</dbReference>
<keyword evidence="5" id="KW-0902">Two-component regulatory system</keyword>
<dbReference type="CDD" id="cd00075">
    <property type="entry name" value="HATPase"/>
    <property type="match status" value="1"/>
</dbReference>
<gene>
    <name evidence="7" type="ORF">GCM10009017_23700</name>
    <name evidence="8" type="ORF">J2752_002441</name>
</gene>
<comment type="catalytic activity">
    <reaction evidence="1">
        <text>ATP + protein L-histidine = ADP + protein N-phospho-L-histidine.</text>
        <dbReference type="EC" id="2.7.13.3"/>
    </reaction>
</comment>
<dbReference type="RefSeq" id="WP_188872824.1">
    <property type="nucleotide sequence ID" value="NZ_BMOO01000005.1"/>
</dbReference>
<dbReference type="Proteomes" id="UP000614609">
    <property type="component" value="Unassembled WGS sequence"/>
</dbReference>
<dbReference type="InterPro" id="IPR003594">
    <property type="entry name" value="HATPase_dom"/>
</dbReference>
<dbReference type="PANTHER" id="PTHR43711">
    <property type="entry name" value="TWO-COMPONENT HISTIDINE KINASE"/>
    <property type="match status" value="1"/>
</dbReference>
<reference evidence="7" key="1">
    <citation type="journal article" date="2014" name="Int. J. Syst. Evol. Microbiol.">
        <title>Complete genome sequence of Corynebacterium casei LMG S-19264T (=DSM 44701T), isolated from a smear-ripened cheese.</title>
        <authorList>
            <consortium name="US DOE Joint Genome Institute (JGI-PGF)"/>
            <person name="Walter F."/>
            <person name="Albersmeier A."/>
            <person name="Kalinowski J."/>
            <person name="Ruckert C."/>
        </authorList>
    </citation>
    <scope>NUCLEOTIDE SEQUENCE</scope>
    <source>
        <strain evidence="7">JCM 16108</strain>
    </source>
</reference>
<dbReference type="Pfam" id="PF08448">
    <property type="entry name" value="PAS_4"/>
    <property type="match status" value="1"/>
</dbReference>
<feature type="domain" description="Histidine kinase" evidence="6">
    <location>
        <begin position="147"/>
        <end position="337"/>
    </location>
</feature>
<evidence type="ECO:0000313" key="9">
    <source>
        <dbReference type="Proteomes" id="UP000614609"/>
    </source>
</evidence>
<dbReference type="InterPro" id="IPR036890">
    <property type="entry name" value="HATPase_C_sf"/>
</dbReference>
<accession>A0A830G2V9</accession>
<dbReference type="Pfam" id="PF00512">
    <property type="entry name" value="HisKA"/>
    <property type="match status" value="1"/>
</dbReference>
<dbReference type="OrthoDB" id="8127at2157"/>
<dbReference type="Gene3D" id="3.30.450.20">
    <property type="entry name" value="PAS domain"/>
    <property type="match status" value="1"/>
</dbReference>
<dbReference type="InterPro" id="IPR050736">
    <property type="entry name" value="Sensor_HK_Regulatory"/>
</dbReference>
<comment type="caution">
    <text evidence="7">The sequence shown here is derived from an EMBL/GenBank/DDBJ whole genome shotgun (WGS) entry which is preliminary data.</text>
</comment>
<name>A0A830G2V9_9EURY</name>
<evidence type="ECO:0000313" key="7">
    <source>
        <dbReference type="EMBL" id="GGM72964.1"/>
    </source>
</evidence>
<dbReference type="EMBL" id="BMOO01000005">
    <property type="protein sequence ID" value="GGM72964.1"/>
    <property type="molecule type" value="Genomic_DNA"/>
</dbReference>
<protein>
    <recommendedName>
        <fullName evidence="2">histidine kinase</fullName>
        <ecNumber evidence="2">2.7.13.3</ecNumber>
    </recommendedName>
</protein>
<keyword evidence="9" id="KW-1185">Reference proteome</keyword>
<dbReference type="AlphaFoldDB" id="A0A830G2V9"/>
<organism evidence="7 9">
    <name type="scientific">Halarchaeum rubridurum</name>
    <dbReference type="NCBI Taxonomy" id="489911"/>
    <lineage>
        <taxon>Archaea</taxon>
        <taxon>Methanobacteriati</taxon>
        <taxon>Methanobacteriota</taxon>
        <taxon>Stenosarchaea group</taxon>
        <taxon>Halobacteria</taxon>
        <taxon>Halobacteriales</taxon>
        <taxon>Halobacteriaceae</taxon>
    </lineage>
</organism>
<dbReference type="Proteomes" id="UP000765891">
    <property type="component" value="Unassembled WGS sequence"/>
</dbReference>
<dbReference type="InterPro" id="IPR036097">
    <property type="entry name" value="HisK_dim/P_sf"/>
</dbReference>
<evidence type="ECO:0000256" key="4">
    <source>
        <dbReference type="ARBA" id="ARBA00022777"/>
    </source>
</evidence>
<keyword evidence="4 8" id="KW-0418">Kinase</keyword>
<dbReference type="Gene3D" id="1.10.287.130">
    <property type="match status" value="1"/>
</dbReference>
<dbReference type="SUPFAM" id="SSF55874">
    <property type="entry name" value="ATPase domain of HSP90 chaperone/DNA topoisomerase II/histidine kinase"/>
    <property type="match status" value="1"/>
</dbReference>
<dbReference type="InterPro" id="IPR035965">
    <property type="entry name" value="PAS-like_dom_sf"/>
</dbReference>
<dbReference type="CDD" id="cd00082">
    <property type="entry name" value="HisKA"/>
    <property type="match status" value="1"/>
</dbReference>
<dbReference type="PROSITE" id="PS50109">
    <property type="entry name" value="HIS_KIN"/>
    <property type="match status" value="1"/>
</dbReference>
<reference evidence="7" key="2">
    <citation type="submission" date="2020-09" db="EMBL/GenBank/DDBJ databases">
        <authorList>
            <person name="Sun Q."/>
            <person name="Ohkuma M."/>
        </authorList>
    </citation>
    <scope>NUCLEOTIDE SEQUENCE</scope>
    <source>
        <strain evidence="7">JCM 16108</strain>
    </source>
</reference>
<dbReference type="Pfam" id="PF02518">
    <property type="entry name" value="HATPase_c"/>
    <property type="match status" value="1"/>
</dbReference>
<dbReference type="PANTHER" id="PTHR43711:SF1">
    <property type="entry name" value="HISTIDINE KINASE 1"/>
    <property type="match status" value="1"/>
</dbReference>
<dbReference type="InterPro" id="IPR013656">
    <property type="entry name" value="PAS_4"/>
</dbReference>